<dbReference type="Gene3D" id="1.10.10.10">
    <property type="entry name" value="Winged helix-like DNA-binding domain superfamily/Winged helix DNA-binding domain"/>
    <property type="match status" value="1"/>
</dbReference>
<dbReference type="InterPro" id="IPR036390">
    <property type="entry name" value="WH_DNA-bd_sf"/>
</dbReference>
<evidence type="ECO:0000313" key="5">
    <source>
        <dbReference type="EMBL" id="TYL39675.1"/>
    </source>
</evidence>
<dbReference type="Pfam" id="PF03459">
    <property type="entry name" value="TOBE"/>
    <property type="match status" value="1"/>
</dbReference>
<dbReference type="OrthoDB" id="70912at2157"/>
<dbReference type="InterPro" id="IPR051815">
    <property type="entry name" value="Molybdate_resp_trans_reg"/>
</dbReference>
<evidence type="ECO:0000256" key="2">
    <source>
        <dbReference type="ARBA" id="ARBA00022505"/>
    </source>
</evidence>
<evidence type="ECO:0000313" key="6">
    <source>
        <dbReference type="Proteomes" id="UP000766904"/>
    </source>
</evidence>
<feature type="coiled-coil region" evidence="3">
    <location>
        <begin position="39"/>
        <end position="66"/>
    </location>
</feature>
<organism evidence="5 6">
    <name type="scientific">Natronococcus pandeyae</name>
    <dbReference type="NCBI Taxonomy" id="2055836"/>
    <lineage>
        <taxon>Archaea</taxon>
        <taxon>Methanobacteriati</taxon>
        <taxon>Methanobacteriota</taxon>
        <taxon>Stenosarchaea group</taxon>
        <taxon>Halobacteria</taxon>
        <taxon>Halobacteriales</taxon>
        <taxon>Natrialbaceae</taxon>
        <taxon>Natronococcus</taxon>
    </lineage>
</organism>
<dbReference type="InterPro" id="IPR008995">
    <property type="entry name" value="Mo/tungstate-bd_C_term_dom"/>
</dbReference>
<gene>
    <name evidence="5" type="ORF">CV102_05150</name>
</gene>
<proteinExistence type="predicted"/>
<evidence type="ECO:0000256" key="3">
    <source>
        <dbReference type="SAM" id="Coils"/>
    </source>
</evidence>
<name>A0A8J8Q9A6_9EURY</name>
<dbReference type="PANTHER" id="PTHR30432:SF1">
    <property type="entry name" value="DNA-BINDING TRANSCRIPTIONAL DUAL REGULATOR MODE"/>
    <property type="match status" value="1"/>
</dbReference>
<dbReference type="PROSITE" id="PS51866">
    <property type="entry name" value="MOP"/>
    <property type="match status" value="1"/>
</dbReference>
<reference evidence="5" key="1">
    <citation type="submission" date="2017-11" db="EMBL/GenBank/DDBJ databases">
        <authorList>
            <person name="Kajale S.C."/>
            <person name="Sharma A."/>
        </authorList>
    </citation>
    <scope>NUCLEOTIDE SEQUENCE</scope>
    <source>
        <strain evidence="5">LS1_42</strain>
    </source>
</reference>
<keyword evidence="6" id="KW-1185">Reference proteome</keyword>
<dbReference type="Pfam" id="PF00126">
    <property type="entry name" value="HTH_1"/>
    <property type="match status" value="1"/>
</dbReference>
<dbReference type="GO" id="GO:0003700">
    <property type="term" value="F:DNA-binding transcription factor activity"/>
    <property type="evidence" value="ECO:0007669"/>
    <property type="project" value="InterPro"/>
</dbReference>
<keyword evidence="2" id="KW-0500">Molybdenum</keyword>
<dbReference type="SUPFAM" id="SSF50331">
    <property type="entry name" value="MOP-like"/>
    <property type="match status" value="1"/>
</dbReference>
<dbReference type="InterPro" id="IPR005116">
    <property type="entry name" value="Transp-assoc_OB_typ1"/>
</dbReference>
<dbReference type="Proteomes" id="UP000766904">
    <property type="component" value="Unassembled WGS sequence"/>
</dbReference>
<dbReference type="RefSeq" id="WP_148856809.1">
    <property type="nucleotide sequence ID" value="NZ_PHNJ01000002.1"/>
</dbReference>
<comment type="caution">
    <text evidence="5">The sequence shown here is derived from an EMBL/GenBank/DDBJ whole genome shotgun (WGS) entry which is preliminary data.</text>
</comment>
<dbReference type="EMBL" id="PHNJ01000002">
    <property type="protein sequence ID" value="TYL39675.1"/>
    <property type="molecule type" value="Genomic_DNA"/>
</dbReference>
<dbReference type="GO" id="GO:0015689">
    <property type="term" value="P:molybdate ion transport"/>
    <property type="evidence" value="ECO:0007669"/>
    <property type="project" value="InterPro"/>
</dbReference>
<dbReference type="InterPro" id="IPR000847">
    <property type="entry name" value="LysR_HTH_N"/>
</dbReference>
<feature type="domain" description="Mop" evidence="4">
    <location>
        <begin position="161"/>
        <end position="239"/>
    </location>
</feature>
<evidence type="ECO:0000259" key="4">
    <source>
        <dbReference type="PROSITE" id="PS51866"/>
    </source>
</evidence>
<dbReference type="SUPFAM" id="SSF46785">
    <property type="entry name" value="Winged helix' DNA-binding domain"/>
    <property type="match status" value="1"/>
</dbReference>
<dbReference type="GO" id="GO:0005886">
    <property type="term" value="C:plasma membrane"/>
    <property type="evidence" value="ECO:0007669"/>
    <property type="project" value="UniProtKB-SubCell"/>
</dbReference>
<protein>
    <submittedName>
        <fullName evidence="5">Molybdenum-binding protein</fullName>
    </submittedName>
</protein>
<dbReference type="InterPro" id="IPR036388">
    <property type="entry name" value="WH-like_DNA-bd_sf"/>
</dbReference>
<dbReference type="Gene3D" id="2.40.50.100">
    <property type="match status" value="1"/>
</dbReference>
<evidence type="ECO:0000256" key="1">
    <source>
        <dbReference type="ARBA" id="ARBA00004202"/>
    </source>
</evidence>
<accession>A0A8J8Q9A6</accession>
<dbReference type="AlphaFoldDB" id="A0A8J8Q9A6"/>
<dbReference type="PANTHER" id="PTHR30432">
    <property type="entry name" value="TRANSCRIPTIONAL REGULATOR MODE"/>
    <property type="match status" value="1"/>
</dbReference>
<keyword evidence="3" id="KW-0175">Coiled coil</keyword>
<sequence length="243" mass="25798">MGIEKDFSTKLSAGDVTIERRDIEMLEAIDRQGSMHGAAEELGRSYARLQNRIVELEAEVGQLTERQRGGRGGGGTRLTDTAHELRRRFDRHATELDGVATVTESVFTGTVDERTGELATVETAAGPIVALAPPGVREVQISVRSDAVVLTDPDETPEPDGTSLRNRFAGTVTAVEPGEEIASVTLSLAEDEAGDGNGNGNGDADLEALVTRSSRERLGLEPGRSVVASFKATAARGTRLDSQ</sequence>
<comment type="subcellular location">
    <subcellularLocation>
        <location evidence="1">Cell membrane</location>
        <topology evidence="1">Peripheral membrane protein</topology>
    </subcellularLocation>
</comment>
<dbReference type="InterPro" id="IPR004606">
    <property type="entry name" value="Mop_domain"/>
</dbReference>